<keyword evidence="2" id="KW-1185">Reference proteome</keyword>
<dbReference type="EMBL" id="RKQK01000005">
    <property type="protein sequence ID" value="RPE63278.1"/>
    <property type="molecule type" value="Genomic_DNA"/>
</dbReference>
<accession>A0A3N4TZQ4</accession>
<dbReference type="AlphaFoldDB" id="A0A3N4TZQ4"/>
<evidence type="ECO:0000313" key="2">
    <source>
        <dbReference type="Proteomes" id="UP000269689"/>
    </source>
</evidence>
<comment type="caution">
    <text evidence="1">The sequence shown here is derived from an EMBL/GenBank/DDBJ whole genome shotgun (WGS) entry which is preliminary data.</text>
</comment>
<protein>
    <submittedName>
        <fullName evidence="1">Uncharacterized protein</fullName>
    </submittedName>
</protein>
<dbReference type="Proteomes" id="UP000269689">
    <property type="component" value="Unassembled WGS sequence"/>
</dbReference>
<name>A0A3N4TZQ4_9RHOB</name>
<evidence type="ECO:0000313" key="1">
    <source>
        <dbReference type="EMBL" id="RPE63278.1"/>
    </source>
</evidence>
<reference evidence="1 2" key="1">
    <citation type="submission" date="2018-11" db="EMBL/GenBank/DDBJ databases">
        <title>Genomic Encyclopedia of Type Strains, Phase IV (KMG-IV): sequencing the most valuable type-strain genomes for metagenomic binning, comparative biology and taxonomic classification.</title>
        <authorList>
            <person name="Goeker M."/>
        </authorList>
    </citation>
    <scope>NUCLEOTIDE SEQUENCE [LARGE SCALE GENOMIC DNA]</scope>
    <source>
        <strain evidence="1 2">DSM 104731</strain>
    </source>
</reference>
<gene>
    <name evidence="1" type="ORF">EDD53_2877</name>
</gene>
<sequence length="162" mass="18103">MTDIDSAAVRFMEISRDMLKTHPNTASQCVAVCALISSELDQDEIPHSIALGSLSCNGVKAFQYKKAFPKRPKSLVDWEGHAWIDFDCGLVGEATLMRTARRFPDTSNMKSCLKSANLLDKGPFVLPRTTLLQLGLKYTKRSQLHRSIYNPLIDGLKFINDV</sequence>
<organism evidence="1 2">
    <name type="scientific">Pacificibacter maritimus</name>
    <dbReference type="NCBI Taxonomy" id="762213"/>
    <lineage>
        <taxon>Bacteria</taxon>
        <taxon>Pseudomonadati</taxon>
        <taxon>Pseudomonadota</taxon>
        <taxon>Alphaproteobacteria</taxon>
        <taxon>Rhodobacterales</taxon>
        <taxon>Roseobacteraceae</taxon>
        <taxon>Pacificibacter</taxon>
    </lineage>
</organism>
<proteinExistence type="predicted"/>